<protein>
    <submittedName>
        <fullName evidence="1">Uncharacterized protein</fullName>
    </submittedName>
</protein>
<name>A0A975BEX9_9BACT</name>
<evidence type="ECO:0000313" key="1">
    <source>
        <dbReference type="EMBL" id="QTA83860.1"/>
    </source>
</evidence>
<proteinExistence type="predicted"/>
<keyword evidence="2" id="KW-1185">Reference proteome</keyword>
<reference evidence="1" key="1">
    <citation type="journal article" date="2021" name="Microb. Physiol.">
        <title>Proteogenomic Insights into the Physiology of Marine, Sulfate-Reducing, Filamentous Desulfonema limicola and Desulfonema magnum.</title>
        <authorList>
            <person name="Schnaars V."/>
            <person name="Wohlbrand L."/>
            <person name="Scheve S."/>
            <person name="Hinrichs C."/>
            <person name="Reinhardt R."/>
            <person name="Rabus R."/>
        </authorList>
    </citation>
    <scope>NUCLEOTIDE SEQUENCE</scope>
    <source>
        <strain evidence="1">5ac10</strain>
    </source>
</reference>
<evidence type="ECO:0000313" key="2">
    <source>
        <dbReference type="Proteomes" id="UP000663720"/>
    </source>
</evidence>
<organism evidence="1 2">
    <name type="scientific">Desulfonema limicola</name>
    <dbReference type="NCBI Taxonomy" id="45656"/>
    <lineage>
        <taxon>Bacteria</taxon>
        <taxon>Pseudomonadati</taxon>
        <taxon>Thermodesulfobacteriota</taxon>
        <taxon>Desulfobacteria</taxon>
        <taxon>Desulfobacterales</taxon>
        <taxon>Desulfococcaceae</taxon>
        <taxon>Desulfonema</taxon>
    </lineage>
</organism>
<gene>
    <name evidence="1" type="ORF">dnl_62810</name>
</gene>
<dbReference type="RefSeq" id="WP_207689646.1">
    <property type="nucleotide sequence ID" value="NZ_CP061799.1"/>
</dbReference>
<dbReference type="SUPFAM" id="SSF82657">
    <property type="entry name" value="BolA-like"/>
    <property type="match status" value="1"/>
</dbReference>
<sequence length="85" mass="9612">MDIKEEIESILTQIGLKDPEFEIEMTSTGRIGGFVISESFMGKSHIDRQNMLWDKLDRILDEDKRAKIIGLLTMTPVEAEEADAA</sequence>
<dbReference type="EMBL" id="CP061799">
    <property type="protein sequence ID" value="QTA83860.1"/>
    <property type="molecule type" value="Genomic_DNA"/>
</dbReference>
<dbReference type="KEGG" id="dli:dnl_62810"/>
<dbReference type="AlphaFoldDB" id="A0A975BEX9"/>
<dbReference type="Proteomes" id="UP000663720">
    <property type="component" value="Chromosome"/>
</dbReference>
<accession>A0A975BEX9</accession>
<dbReference type="InterPro" id="IPR036065">
    <property type="entry name" value="BolA-like_sf"/>
</dbReference>